<dbReference type="Gene3D" id="3.30.450.40">
    <property type="match status" value="1"/>
</dbReference>
<dbReference type="RefSeq" id="WP_261499329.1">
    <property type="nucleotide sequence ID" value="NZ_JAODYH010000003.1"/>
</dbReference>
<reference evidence="2 3" key="1">
    <citation type="submission" date="2022-09" db="EMBL/GenBank/DDBJ databases">
        <title>Draft genome of isolate Be4.</title>
        <authorList>
            <person name="Sanchez-Castro I."/>
            <person name="Martinez-Rodriguez P."/>
            <person name="Descostes M."/>
            <person name="Merroun M."/>
        </authorList>
    </citation>
    <scope>NUCLEOTIDE SEQUENCE [LARGE SCALE GENOMIC DNA]</scope>
    <source>
        <strain evidence="2 3">Be4</strain>
    </source>
</reference>
<sequence>MNDSTRSAHALIPSEESIAAYLGQVPEFFERHADLLAGVRLPSVHGHRAVSLQERQAEMLRDKIKGLEQRIMEMVRNSSENAAITQKIHRWNCDLASIGDARGLPHAVTEGLRAVFDVPQAAIRVWDVAPPFAGSLFTMGVSADVKAFASSLTMPFCGPNLGFEPTAWLQRVDDVQSLALLPLRDGPLSSPSPAFGMLVLGSPDPLRFDATMGTEFLTRIAEQASAALARMRPVAGARQLTSV</sequence>
<dbReference type="InterPro" id="IPR029016">
    <property type="entry name" value="GAF-like_dom_sf"/>
</dbReference>
<dbReference type="PANTHER" id="PTHR38765">
    <property type="entry name" value="DUF484 DOMAIN-CONTAINING PROTEIN"/>
    <property type="match status" value="1"/>
</dbReference>
<protein>
    <submittedName>
        <fullName evidence="2">DUF484 family protein</fullName>
    </submittedName>
</protein>
<organism evidence="2 3">
    <name type="scientific">Acidovorax bellezanensis</name>
    <dbReference type="NCBI Taxonomy" id="2976702"/>
    <lineage>
        <taxon>Bacteria</taxon>
        <taxon>Pseudomonadati</taxon>
        <taxon>Pseudomonadota</taxon>
        <taxon>Betaproteobacteria</taxon>
        <taxon>Burkholderiales</taxon>
        <taxon>Comamonadaceae</taxon>
        <taxon>Acidovorax</taxon>
    </lineage>
</organism>
<comment type="caution">
    <text evidence="2">The sequence shown here is derived from an EMBL/GenBank/DDBJ whole genome shotgun (WGS) entry which is preliminary data.</text>
</comment>
<proteinExistence type="predicted"/>
<keyword evidence="1" id="KW-0175">Coiled coil</keyword>
<dbReference type="Pfam" id="PF04340">
    <property type="entry name" value="DUF484"/>
    <property type="match status" value="1"/>
</dbReference>
<dbReference type="PANTHER" id="PTHR38765:SF1">
    <property type="entry name" value="DUF484 DOMAIN-CONTAINING PROTEIN"/>
    <property type="match status" value="1"/>
</dbReference>
<evidence type="ECO:0000256" key="1">
    <source>
        <dbReference type="SAM" id="Coils"/>
    </source>
</evidence>
<name>A0ABT2PIL0_9BURK</name>
<gene>
    <name evidence="2" type="ORF">N0K08_06750</name>
</gene>
<evidence type="ECO:0000313" key="2">
    <source>
        <dbReference type="EMBL" id="MCT9810324.1"/>
    </source>
</evidence>
<dbReference type="EMBL" id="JAODYH010000003">
    <property type="protein sequence ID" value="MCT9810324.1"/>
    <property type="molecule type" value="Genomic_DNA"/>
</dbReference>
<evidence type="ECO:0000313" key="3">
    <source>
        <dbReference type="Proteomes" id="UP001525968"/>
    </source>
</evidence>
<dbReference type="Proteomes" id="UP001525968">
    <property type="component" value="Unassembled WGS sequence"/>
</dbReference>
<accession>A0ABT2PIL0</accession>
<feature type="coiled-coil region" evidence="1">
    <location>
        <begin position="50"/>
        <end position="77"/>
    </location>
</feature>
<keyword evidence="3" id="KW-1185">Reference proteome</keyword>
<dbReference type="InterPro" id="IPR007435">
    <property type="entry name" value="DUF484"/>
</dbReference>